<name>A0A0D2BDY8_9EURO</name>
<dbReference type="InterPro" id="IPR033647">
    <property type="entry name" value="Aar2_N"/>
</dbReference>
<dbReference type="GO" id="GO:0000244">
    <property type="term" value="P:spliceosomal tri-snRNP complex assembly"/>
    <property type="evidence" value="ECO:0007669"/>
    <property type="project" value="TreeGrafter"/>
</dbReference>
<dbReference type="CDD" id="cd13778">
    <property type="entry name" value="Aar2_C"/>
    <property type="match status" value="1"/>
</dbReference>
<keyword evidence="6" id="KW-1185">Reference proteome</keyword>
<comment type="similarity">
    <text evidence="1">Belongs to the AAR2 family.</text>
</comment>
<proteinExistence type="inferred from homology"/>
<dbReference type="Pfam" id="PF05282">
    <property type="entry name" value="AAR2"/>
    <property type="match status" value="1"/>
</dbReference>
<dbReference type="InterPro" id="IPR033648">
    <property type="entry name" value="AAR2_C"/>
</dbReference>
<dbReference type="VEuPathDB" id="FungiDB:PV08_04369"/>
<evidence type="ECO:0000313" key="6">
    <source>
        <dbReference type="Proteomes" id="UP000053328"/>
    </source>
</evidence>
<dbReference type="AlphaFoldDB" id="A0A0D2BDY8"/>
<accession>A0A0D2BDY8</accession>
<organism evidence="5 6">
    <name type="scientific">Exophiala spinifera</name>
    <dbReference type="NCBI Taxonomy" id="91928"/>
    <lineage>
        <taxon>Eukaryota</taxon>
        <taxon>Fungi</taxon>
        <taxon>Dikarya</taxon>
        <taxon>Ascomycota</taxon>
        <taxon>Pezizomycotina</taxon>
        <taxon>Eurotiomycetes</taxon>
        <taxon>Chaetothyriomycetidae</taxon>
        <taxon>Chaetothyriales</taxon>
        <taxon>Herpotrichiellaceae</taxon>
        <taxon>Exophiala</taxon>
    </lineage>
</organism>
<dbReference type="Proteomes" id="UP000053328">
    <property type="component" value="Unassembled WGS sequence"/>
</dbReference>
<feature type="compositionally biased region" description="Basic and acidic residues" evidence="2">
    <location>
        <begin position="128"/>
        <end position="140"/>
    </location>
</feature>
<feature type="compositionally biased region" description="Polar residues" evidence="2">
    <location>
        <begin position="112"/>
        <end position="126"/>
    </location>
</feature>
<dbReference type="InterPro" id="IPR038516">
    <property type="entry name" value="AAR2_N_sf"/>
</dbReference>
<sequence length="419" mass="46382">MDSPTILILSLPPKTFIGLDLLSFTSAPNFHGVSNVTPGLHFVYSGTDASLSIRHGRWVNITSQSQTQVLQWSAATESLDLLDPTCAPARSAINTISSQGLVDYSALQDATSDLSSHEASNSQAHRSATGDDDRGDERGESTDWRSMIFHVSPSLLTRILSPAWAVSSISSAPSDTETIPGLSHLEASDAFHQSPLNLLPVDLKQTWADEDIGRTRTDRARDRSWYLGHLIQSVTPPGSDRAVGAKQVIGELQFCFLMVLTLANYSCLEQWKRLLSVIFSCQSSLREAEAFFVEVLKVFRRQVAHIDDVEGGLFEMRDEGGSAWLRKTWGRFRATVDEVLTTNEQDKGQPDSSREEAALKKEVEQVQTLFEQKYGWASEKDILRRGMLELEDGERIEVSMLGADEDEETGEYAPVVVDT</sequence>
<reference evidence="5 6" key="1">
    <citation type="submission" date="2015-01" db="EMBL/GenBank/DDBJ databases">
        <title>The Genome Sequence of Exophiala spinifera CBS89968.</title>
        <authorList>
            <consortium name="The Broad Institute Genomics Platform"/>
            <person name="Cuomo C."/>
            <person name="de Hoog S."/>
            <person name="Gorbushina A."/>
            <person name="Stielow B."/>
            <person name="Teixiera M."/>
            <person name="Abouelleil A."/>
            <person name="Chapman S.B."/>
            <person name="Priest M."/>
            <person name="Young S.K."/>
            <person name="Wortman J."/>
            <person name="Nusbaum C."/>
            <person name="Birren B."/>
        </authorList>
    </citation>
    <scope>NUCLEOTIDE SEQUENCE [LARGE SCALE GENOMIC DNA]</scope>
    <source>
        <strain evidence="5 6">CBS 89968</strain>
    </source>
</reference>
<feature type="domain" description="AAR2 N-terminal" evidence="4">
    <location>
        <begin position="3"/>
        <end position="160"/>
    </location>
</feature>
<dbReference type="Gene3D" id="1.25.40.550">
    <property type="entry name" value="Aar2, C-terminal domain-like"/>
    <property type="match status" value="1"/>
</dbReference>
<evidence type="ECO:0000259" key="3">
    <source>
        <dbReference type="Pfam" id="PF05282"/>
    </source>
</evidence>
<dbReference type="Pfam" id="PF20981">
    <property type="entry name" value="AAR2_1st"/>
    <property type="match status" value="1"/>
</dbReference>
<dbReference type="HOGENOM" id="CLU_024943_2_0_1"/>
<dbReference type="Gene3D" id="2.60.34.20">
    <property type="match status" value="1"/>
</dbReference>
<dbReference type="PANTHER" id="PTHR12689:SF4">
    <property type="entry name" value="PROTEIN AAR2 HOMOLOG"/>
    <property type="match status" value="1"/>
</dbReference>
<feature type="region of interest" description="Disordered" evidence="2">
    <location>
        <begin position="399"/>
        <end position="419"/>
    </location>
</feature>
<protein>
    <recommendedName>
        <fullName evidence="7">A1 cistron-splicing factor AAR2</fullName>
    </recommendedName>
</protein>
<evidence type="ECO:0000259" key="4">
    <source>
        <dbReference type="Pfam" id="PF20981"/>
    </source>
</evidence>
<gene>
    <name evidence="5" type="ORF">PV08_04369</name>
</gene>
<evidence type="ECO:0000313" key="5">
    <source>
        <dbReference type="EMBL" id="KIW17178.1"/>
    </source>
</evidence>
<dbReference type="STRING" id="91928.A0A0D2BDY8"/>
<dbReference type="OrthoDB" id="201752at2759"/>
<feature type="region of interest" description="Disordered" evidence="2">
    <location>
        <begin position="112"/>
        <end position="140"/>
    </location>
</feature>
<dbReference type="GeneID" id="27331452"/>
<evidence type="ECO:0000256" key="1">
    <source>
        <dbReference type="ARBA" id="ARBA00006281"/>
    </source>
</evidence>
<evidence type="ECO:0000256" key="2">
    <source>
        <dbReference type="SAM" id="MobiDB-lite"/>
    </source>
</evidence>
<dbReference type="CDD" id="cd13777">
    <property type="entry name" value="Aar2_N"/>
    <property type="match status" value="1"/>
</dbReference>
<evidence type="ECO:0008006" key="7">
    <source>
        <dbReference type="Google" id="ProtNLM"/>
    </source>
</evidence>
<dbReference type="InterPro" id="IPR007946">
    <property type="entry name" value="AAR2"/>
</dbReference>
<feature type="domain" description="AAR2 C-terminal" evidence="3">
    <location>
        <begin position="199"/>
        <end position="377"/>
    </location>
</feature>
<dbReference type="PANTHER" id="PTHR12689">
    <property type="entry name" value="A1 CISTRON SPLICING FACTOR AAR2-RELATED"/>
    <property type="match status" value="1"/>
</dbReference>
<dbReference type="RefSeq" id="XP_016237394.1">
    <property type="nucleotide sequence ID" value="XM_016378717.1"/>
</dbReference>
<dbReference type="EMBL" id="KN847494">
    <property type="protein sequence ID" value="KIW17178.1"/>
    <property type="molecule type" value="Genomic_DNA"/>
</dbReference>
<dbReference type="InterPro" id="IPR038514">
    <property type="entry name" value="AAR2_C_sf"/>
</dbReference>